<accession>A0ABQ7GHJ4</accession>
<feature type="compositionally biased region" description="Low complexity" evidence="1">
    <location>
        <begin position="797"/>
        <end position="808"/>
    </location>
</feature>
<feature type="region of interest" description="Disordered" evidence="1">
    <location>
        <begin position="106"/>
        <end position="214"/>
    </location>
</feature>
<sequence length="933" mass="99133">MACTMAYARFAQKKFERVLFERPAQFFLITCGMDDFAGHRRFLFYESFKLYVLPAHPLQRSRLLQTIFRGLGSQRQAVHKSRHLFSLQHLQVGPKEVKRLRGAGTLLGRGGARHHPHVHRWQKQKLQKEQGMKQEAEDQRQAKLSGRPTLQQAAITKASHDRNQPPQQQAATAPATHDSKGPPQQQAGTAAAPAASPSFAEPPPSQKHPACSPRASAAWRAQLWAGLTNSSNPASRVPHAPRPCRSKLSSSSPFQLASPLASHTLSPLASASASRAPAPSTPPRFQQPSTSIFPTTPLSPAAQEVISTAETLLARAKQLNSRFPPAPIHSGGKVGVGGSSGAAPHAPDRSCSLTLSPNPCKTPRQKQQQRHQHKHRHHQHSAQSTLHAARQLTPPVYQTNHLSDPTPVASTTTLARKEAQIATLVLGAVDPLLENATALACMLGEQAAARGAAGAMKASAHRPPAHERPQPATPVAAVKGTICSDEQGTPVYEASQGSSTAHQGIWASKVKGMGPTGSEEQSTPVYEAGRGSSAADRERWASSVQVQRGLEGVEVATPRYSPGRSTAGPLPEQEHPASVRNDMSWSACSHDRSSMIAGVDSSRGRGSKSAGADSVFSWRQRVGWEEGAPPAGLLAGGSARRRLDFEGLPSGMRLGNALAVGVGAPGGSAGVGPGLQVLTITEQGDSTYSRPPCERPSPQDGTSLGPEASATNTPTRSRQSKFVGGQDPEASATNTPTRSLQSKFVGGQGGSWVATPQASHAHPGQTVEAQIWGRTGRTRRIWGLAGASSRPQQSGMRVSRSARASSASPVLREVQQKQQQGGQGGAAKAYNLLGMDSIKARGRRSCKACEARACDVGVGSSSRRISRKSVRNRFMRPTIAAIIKRQAAHPAARPSRKGQQAALMRRAAGLSPSAPVAAGRFRQPASLIRRRLH</sequence>
<feature type="compositionally biased region" description="Basic residues" evidence="1">
    <location>
        <begin position="111"/>
        <end position="125"/>
    </location>
</feature>
<keyword evidence="3" id="KW-1185">Reference proteome</keyword>
<comment type="caution">
    <text evidence="2">The sequence shown here is derived from an EMBL/GenBank/DDBJ whole genome shotgun (WGS) entry which is preliminary data.</text>
</comment>
<evidence type="ECO:0000313" key="2">
    <source>
        <dbReference type="EMBL" id="KAF5834081.1"/>
    </source>
</evidence>
<feature type="compositionally biased region" description="Polar residues" evidence="1">
    <location>
        <begin position="731"/>
        <end position="742"/>
    </location>
</feature>
<dbReference type="EMBL" id="MU069776">
    <property type="protein sequence ID" value="KAF5834081.1"/>
    <property type="molecule type" value="Genomic_DNA"/>
</dbReference>
<feature type="region of interest" description="Disordered" evidence="1">
    <location>
        <begin position="888"/>
        <end position="916"/>
    </location>
</feature>
<organism evidence="2 3">
    <name type="scientific">Dunaliella salina</name>
    <name type="common">Green alga</name>
    <name type="synonym">Protococcus salinus</name>
    <dbReference type="NCBI Taxonomy" id="3046"/>
    <lineage>
        <taxon>Eukaryota</taxon>
        <taxon>Viridiplantae</taxon>
        <taxon>Chlorophyta</taxon>
        <taxon>core chlorophytes</taxon>
        <taxon>Chlorophyceae</taxon>
        <taxon>CS clade</taxon>
        <taxon>Chlamydomonadales</taxon>
        <taxon>Dunaliellaceae</taxon>
        <taxon>Dunaliella</taxon>
    </lineage>
</organism>
<feature type="compositionally biased region" description="Polar residues" evidence="1">
    <location>
        <begin position="286"/>
        <end position="297"/>
    </location>
</feature>
<name>A0ABQ7GHJ4_DUNSA</name>
<evidence type="ECO:0008006" key="4">
    <source>
        <dbReference type="Google" id="ProtNLM"/>
    </source>
</evidence>
<dbReference type="Proteomes" id="UP000815325">
    <property type="component" value="Unassembled WGS sequence"/>
</dbReference>
<feature type="compositionally biased region" description="Basic residues" evidence="1">
    <location>
        <begin position="363"/>
        <end position="380"/>
    </location>
</feature>
<reference evidence="2" key="1">
    <citation type="submission" date="2017-08" db="EMBL/GenBank/DDBJ databases">
        <authorList>
            <person name="Polle J.E."/>
            <person name="Barry K."/>
            <person name="Cushman J."/>
            <person name="Schmutz J."/>
            <person name="Tran D."/>
            <person name="Hathwaick L.T."/>
            <person name="Yim W.C."/>
            <person name="Jenkins J."/>
            <person name="Mckie-Krisberg Z.M."/>
            <person name="Prochnik S."/>
            <person name="Lindquist E."/>
            <person name="Dockter R.B."/>
            <person name="Adam C."/>
            <person name="Molina H."/>
            <person name="Bunkerborg J."/>
            <person name="Jin E."/>
            <person name="Buchheim M."/>
            <person name="Magnuson J."/>
        </authorList>
    </citation>
    <scope>NUCLEOTIDE SEQUENCE</scope>
    <source>
        <strain evidence="2">CCAP 19/18</strain>
    </source>
</reference>
<feature type="region of interest" description="Disordered" evidence="1">
    <location>
        <begin position="268"/>
        <end position="297"/>
    </location>
</feature>
<feature type="compositionally biased region" description="Low complexity" evidence="1">
    <location>
        <begin position="164"/>
        <end position="199"/>
    </location>
</feature>
<feature type="region of interest" description="Disordered" evidence="1">
    <location>
        <begin position="512"/>
        <end position="538"/>
    </location>
</feature>
<proteinExistence type="predicted"/>
<feature type="region of interest" description="Disordered" evidence="1">
    <location>
        <begin position="557"/>
        <end position="577"/>
    </location>
</feature>
<feature type="region of interest" description="Disordered" evidence="1">
    <location>
        <begin position="322"/>
        <end position="387"/>
    </location>
</feature>
<feature type="region of interest" description="Disordered" evidence="1">
    <location>
        <begin position="684"/>
        <end position="765"/>
    </location>
</feature>
<feature type="compositionally biased region" description="Basic and acidic residues" evidence="1">
    <location>
        <begin position="126"/>
        <end position="141"/>
    </location>
</feature>
<protein>
    <recommendedName>
        <fullName evidence="4">Encoded protein</fullName>
    </recommendedName>
</protein>
<evidence type="ECO:0000313" key="3">
    <source>
        <dbReference type="Proteomes" id="UP000815325"/>
    </source>
</evidence>
<feature type="region of interest" description="Disordered" evidence="1">
    <location>
        <begin position="229"/>
        <end position="255"/>
    </location>
</feature>
<evidence type="ECO:0000256" key="1">
    <source>
        <dbReference type="SAM" id="MobiDB-lite"/>
    </source>
</evidence>
<feature type="region of interest" description="Disordered" evidence="1">
    <location>
        <begin position="786"/>
        <end position="825"/>
    </location>
</feature>
<feature type="compositionally biased region" description="Low complexity" evidence="1">
    <location>
        <begin position="268"/>
        <end position="278"/>
    </location>
</feature>
<gene>
    <name evidence="2" type="ORF">DUNSADRAFT_9395</name>
</gene>